<feature type="compositionally biased region" description="Basic and acidic residues" evidence="1">
    <location>
        <begin position="365"/>
        <end position="374"/>
    </location>
</feature>
<dbReference type="EnsemblMetazoa" id="G18441.1">
    <property type="protein sequence ID" value="G18441.1:cds"/>
    <property type="gene ID" value="G18441"/>
</dbReference>
<feature type="compositionally biased region" description="Polar residues" evidence="1">
    <location>
        <begin position="607"/>
        <end position="618"/>
    </location>
</feature>
<feature type="compositionally biased region" description="Pro residues" evidence="1">
    <location>
        <begin position="677"/>
        <end position="691"/>
    </location>
</feature>
<feature type="compositionally biased region" description="Basic and acidic residues" evidence="1">
    <location>
        <begin position="269"/>
        <end position="288"/>
    </location>
</feature>
<dbReference type="Proteomes" id="UP000005408">
    <property type="component" value="Unassembled WGS sequence"/>
</dbReference>
<evidence type="ECO:0000313" key="2">
    <source>
        <dbReference type="EnsemblMetazoa" id="G18441.1:cds"/>
    </source>
</evidence>
<name>A0A8W8JDH8_MAGGI</name>
<evidence type="ECO:0000313" key="3">
    <source>
        <dbReference type="Proteomes" id="UP000005408"/>
    </source>
</evidence>
<feature type="region of interest" description="Disordered" evidence="1">
    <location>
        <begin position="76"/>
        <end position="124"/>
    </location>
</feature>
<feature type="region of interest" description="Disordered" evidence="1">
    <location>
        <begin position="304"/>
        <end position="697"/>
    </location>
</feature>
<dbReference type="PANTHER" id="PTHR35538:SF6">
    <property type="entry name" value="EF-HAND DOMAIN-CONTAINING PROTEIN"/>
    <property type="match status" value="1"/>
</dbReference>
<feature type="compositionally biased region" description="Basic residues" evidence="1">
    <location>
        <begin position="520"/>
        <end position="537"/>
    </location>
</feature>
<feature type="compositionally biased region" description="Basic and acidic residues" evidence="1">
    <location>
        <begin position="448"/>
        <end position="459"/>
    </location>
</feature>
<protein>
    <submittedName>
        <fullName evidence="2">Uncharacterized protein</fullName>
    </submittedName>
</protein>
<feature type="compositionally biased region" description="Basic and acidic residues" evidence="1">
    <location>
        <begin position="549"/>
        <end position="566"/>
    </location>
</feature>
<feature type="compositionally biased region" description="Basic and acidic residues" evidence="1">
    <location>
        <begin position="588"/>
        <end position="604"/>
    </location>
</feature>
<feature type="compositionally biased region" description="Acidic residues" evidence="1">
    <location>
        <begin position="394"/>
        <end position="404"/>
    </location>
</feature>
<reference evidence="2" key="1">
    <citation type="submission" date="2022-08" db="UniProtKB">
        <authorList>
            <consortium name="EnsemblMetazoa"/>
        </authorList>
    </citation>
    <scope>IDENTIFICATION</scope>
    <source>
        <strain evidence="2">05x7-T-G4-1.051#20</strain>
    </source>
</reference>
<feature type="region of interest" description="Disordered" evidence="1">
    <location>
        <begin position="269"/>
        <end position="290"/>
    </location>
</feature>
<dbReference type="PANTHER" id="PTHR35538">
    <property type="entry name" value="LIG_CHAN-GLU_BD DOMAIN-CONTAINING PROTEIN"/>
    <property type="match status" value="1"/>
</dbReference>
<organism evidence="2 3">
    <name type="scientific">Magallana gigas</name>
    <name type="common">Pacific oyster</name>
    <name type="synonym">Crassostrea gigas</name>
    <dbReference type="NCBI Taxonomy" id="29159"/>
    <lineage>
        <taxon>Eukaryota</taxon>
        <taxon>Metazoa</taxon>
        <taxon>Spiralia</taxon>
        <taxon>Lophotrochozoa</taxon>
        <taxon>Mollusca</taxon>
        <taxon>Bivalvia</taxon>
        <taxon>Autobranchia</taxon>
        <taxon>Pteriomorphia</taxon>
        <taxon>Ostreida</taxon>
        <taxon>Ostreoidea</taxon>
        <taxon>Ostreidae</taxon>
        <taxon>Magallana</taxon>
    </lineage>
</organism>
<evidence type="ECO:0000256" key="1">
    <source>
        <dbReference type="SAM" id="MobiDB-lite"/>
    </source>
</evidence>
<feature type="compositionally biased region" description="Basic and acidic residues" evidence="1">
    <location>
        <begin position="317"/>
        <end position="358"/>
    </location>
</feature>
<proteinExistence type="predicted"/>
<accession>A0A8W8JDH8</accession>
<feature type="compositionally biased region" description="Polar residues" evidence="1">
    <location>
        <begin position="723"/>
        <end position="736"/>
    </location>
</feature>
<dbReference type="AlphaFoldDB" id="A0A8W8JDH8"/>
<keyword evidence="3" id="KW-1185">Reference proteome</keyword>
<sequence length="997" mass="112315">MAYFSVAPTLCEVTYDSNRDEKVTPYRYQCRSANSRATNGITSPSFTEIVNVSLPSGYNVSYYEYLRTLYDSRISSPTKASGHYPSGASPGPGHYSARSFHPPHGNNFHSKSPQIYESRPRTAGPYLNADQLPASLPSIHHGLYHSSWGEDEDMGSGEGSRHSEDRLKWIDALNKWIPEQNQSRAGYVSFVGNAPMVEKLLREHAASQKNRDFLSQDERHICERFEQHMLSMKLQNQSKHHSPEHAFARRLMTLKKREALRRRNAEMLELRKQRKDSSSPHSPVSDKRLKVRFKTPALFPKKTVPNKDLISIPKESWGAEKQESDPDSSRLDGSESDSRLKQAEDDLELKGSESENSKKGSSSSGDKDGSEKSSSHHSSGSLPPVAMETTNKDAEDEEENDAVFEEPKLPTPQPGLSEPEVPEPVQSRTETASDKLLVDVESLDNEPDEPKGVENEPVEKLVLPDPFQDSESELDREAIGGVSDDIQLSDRKSKKVKKASSNKLTVSKVKSVMQTDKKGSKSKTKVGSKVSSRKLKNGKGESDEEDGDEKGGGRGGKEEDAEKEEPPVAIPMIGDTKTGPLSLIAGQDNHRREPVKKTRKDDINLPRSLSKSVLQQQKPNEPDDQENEPEGQISQTLKELRNFTLAPPLPDFQVSASDALAKKRQANRNLEKKRAPKPPSPPPRPPTPPTPEPEKPATDISTAIATALPTVNIEEPPLPDPSLLTSKPTSPVKNNRSLASPIKLQQRLINKRKSFKRDTSYEDELRRQELLEKRRQKQMELLEKMKSRQGNMSTEVEYIDGVPSFDDYGFLAKYCIFNRGMLEMYKRTFEVVDDECKGWLNGIEAMIALRGVNNRLTMQEEEYLYRILEVSGYNISKGADFKLFSVLAALSHRISAVDDWMKLLIDTMDFRTLEMKTFMCKRLWECNVDKETNRISLEQLCIELRAGGISEKHEREVREKLGHLKSLDLLDFLTYVPLFIMIHQSVVDNPLNDVRDK</sequence>
<feature type="region of interest" description="Disordered" evidence="1">
    <location>
        <begin position="712"/>
        <end position="736"/>
    </location>
</feature>